<dbReference type="EMBL" id="AKWZ02000007">
    <property type="protein sequence ID" value="EPG74780.1"/>
    <property type="molecule type" value="Genomic_DNA"/>
</dbReference>
<dbReference type="RefSeq" id="WP_016549100.1">
    <property type="nucleotide sequence ID" value="NZ_AKWZ02000007.1"/>
</dbReference>
<evidence type="ECO:0000313" key="2">
    <source>
        <dbReference type="EMBL" id="EPG74780.1"/>
    </source>
</evidence>
<reference evidence="2" key="1">
    <citation type="submission" date="2013-04" db="EMBL/GenBank/DDBJ databases">
        <authorList>
            <person name="Harkins D.M."/>
            <person name="Durkin A.S."/>
            <person name="Selengut J.D."/>
            <person name="Sanka R."/>
            <person name="DePew J."/>
            <person name="Purushe J."/>
            <person name="Ahmed A."/>
            <person name="van der Linden H."/>
            <person name="Goris M.G.A."/>
            <person name="Hartskeerl R.A."/>
            <person name="Vinetz J.M."/>
            <person name="Sutton G.G."/>
            <person name="Nelson W.C."/>
            <person name="Fouts D.E."/>
        </authorList>
    </citation>
    <scope>NUCLEOTIDE SEQUENCE [LARGE SCALE GENOMIC DNA]</scope>
    <source>
        <strain evidence="2">BUT 6</strain>
    </source>
</reference>
<dbReference type="Proteomes" id="UP000014540">
    <property type="component" value="Unassembled WGS sequence"/>
</dbReference>
<evidence type="ECO:0000256" key="1">
    <source>
        <dbReference type="SAM" id="Phobius"/>
    </source>
</evidence>
<gene>
    <name evidence="2" type="ORF">LEP1GSC058_1846</name>
</gene>
<dbReference type="OrthoDB" id="9813713at2"/>
<comment type="caution">
    <text evidence="2">The sequence shown here is derived from an EMBL/GenBank/DDBJ whole genome shotgun (WGS) entry which is preliminary data.</text>
</comment>
<dbReference type="Pfam" id="PF04134">
    <property type="entry name" value="DCC1-like"/>
    <property type="match status" value="1"/>
</dbReference>
<accession>S3VE56</accession>
<evidence type="ECO:0000313" key="3">
    <source>
        <dbReference type="Proteomes" id="UP000014540"/>
    </source>
</evidence>
<dbReference type="AlphaFoldDB" id="S3VE56"/>
<dbReference type="GO" id="GO:0015035">
    <property type="term" value="F:protein-disulfide reductase activity"/>
    <property type="evidence" value="ECO:0007669"/>
    <property type="project" value="InterPro"/>
</dbReference>
<keyword evidence="1" id="KW-1133">Transmembrane helix</keyword>
<keyword evidence="1" id="KW-0472">Membrane</keyword>
<organism evidence="2 3">
    <name type="scientific">Leptospira fainei serovar Hurstbridge str. BUT 6</name>
    <dbReference type="NCBI Taxonomy" id="1193011"/>
    <lineage>
        <taxon>Bacteria</taxon>
        <taxon>Pseudomonadati</taxon>
        <taxon>Spirochaetota</taxon>
        <taxon>Spirochaetia</taxon>
        <taxon>Leptospirales</taxon>
        <taxon>Leptospiraceae</taxon>
        <taxon>Leptospira</taxon>
    </lineage>
</organism>
<keyword evidence="3" id="KW-1185">Reference proteome</keyword>
<feature type="transmembrane region" description="Helical" evidence="1">
    <location>
        <begin position="87"/>
        <end position="108"/>
    </location>
</feature>
<keyword evidence="1" id="KW-0812">Transmembrane</keyword>
<proteinExistence type="predicted"/>
<protein>
    <submittedName>
        <fullName evidence="2">PF04134 family protein</fullName>
    </submittedName>
</protein>
<sequence>MNEKIFLYDGECEFCANLAEILKDKCLDKSVQFQSFRTLEKYELQKIHPALTPEVTAGNVQFIDSGVRYPGFFAVRKLSHSLSGWRWAAPLLYFPFVPIIGILAMNLLKAFRKKGTAT</sequence>
<dbReference type="STRING" id="1193011.LEP1GSC058_1846"/>
<dbReference type="InterPro" id="IPR007263">
    <property type="entry name" value="DCC1-like"/>
</dbReference>
<name>S3VE56_9LEPT</name>